<reference evidence="14 15" key="1">
    <citation type="submission" date="2018-07" db="EMBL/GenBank/DDBJ databases">
        <title>Genomic Encyclopedia of Type Strains, Phase III (KMG-III): the genomes of soil and plant-associated and newly described type strains.</title>
        <authorList>
            <person name="Whitman W."/>
        </authorList>
    </citation>
    <scope>NUCLEOTIDE SEQUENCE [LARGE SCALE GENOMIC DNA]</scope>
    <source>
        <strain evidence="14 15">CECT 7287</strain>
    </source>
</reference>
<comment type="caution">
    <text evidence="14">The sequence shown here is derived from an EMBL/GenBank/DDBJ whole genome shotgun (WGS) entry which is preliminary data.</text>
</comment>
<protein>
    <recommendedName>
        <fullName evidence="3">histidine kinase</fullName>
        <ecNumber evidence="3">2.7.13.3</ecNumber>
    </recommendedName>
</protein>
<dbReference type="GO" id="GO:0005886">
    <property type="term" value="C:plasma membrane"/>
    <property type="evidence" value="ECO:0007669"/>
    <property type="project" value="TreeGrafter"/>
</dbReference>
<dbReference type="Gene3D" id="1.10.287.130">
    <property type="match status" value="1"/>
</dbReference>
<keyword evidence="8 14" id="KW-0418">Kinase</keyword>
<dbReference type="PANTHER" id="PTHR45453:SF1">
    <property type="entry name" value="PHOSPHATE REGULON SENSOR PROTEIN PHOR"/>
    <property type="match status" value="1"/>
</dbReference>
<dbReference type="EC" id="2.7.13.3" evidence="3"/>
<evidence type="ECO:0000256" key="10">
    <source>
        <dbReference type="ARBA" id="ARBA00022989"/>
    </source>
</evidence>
<comment type="subcellular location">
    <subcellularLocation>
        <location evidence="2">Membrane</location>
    </subcellularLocation>
</comment>
<keyword evidence="12" id="KW-0472">Membrane</keyword>
<keyword evidence="15" id="KW-1185">Reference proteome</keyword>
<name>A0A3D9KB78_9BACL</name>
<dbReference type="InterPro" id="IPR004358">
    <property type="entry name" value="Sig_transdc_His_kin-like_C"/>
</dbReference>
<dbReference type="InterPro" id="IPR005467">
    <property type="entry name" value="His_kinase_dom"/>
</dbReference>
<dbReference type="Pfam" id="PF02518">
    <property type="entry name" value="HATPase_c"/>
    <property type="match status" value="1"/>
</dbReference>
<organism evidence="14 15">
    <name type="scientific">Cohnella phaseoli</name>
    <dbReference type="NCBI Taxonomy" id="456490"/>
    <lineage>
        <taxon>Bacteria</taxon>
        <taxon>Bacillati</taxon>
        <taxon>Bacillota</taxon>
        <taxon>Bacilli</taxon>
        <taxon>Bacillales</taxon>
        <taxon>Paenibacillaceae</taxon>
        <taxon>Cohnella</taxon>
    </lineage>
</organism>
<dbReference type="FunFam" id="3.30.565.10:FF:000013">
    <property type="entry name" value="Two-component sensor histidine kinase"/>
    <property type="match status" value="1"/>
</dbReference>
<evidence type="ECO:0000256" key="7">
    <source>
        <dbReference type="ARBA" id="ARBA00022741"/>
    </source>
</evidence>
<dbReference type="GO" id="GO:0005524">
    <property type="term" value="F:ATP binding"/>
    <property type="evidence" value="ECO:0007669"/>
    <property type="project" value="UniProtKB-KW"/>
</dbReference>
<evidence type="ECO:0000256" key="1">
    <source>
        <dbReference type="ARBA" id="ARBA00000085"/>
    </source>
</evidence>
<keyword evidence="6" id="KW-0812">Transmembrane</keyword>
<dbReference type="RefSeq" id="WP_116060798.1">
    <property type="nucleotide sequence ID" value="NZ_QRDZ01000008.1"/>
</dbReference>
<dbReference type="Pfam" id="PF00512">
    <property type="entry name" value="HisKA"/>
    <property type="match status" value="1"/>
</dbReference>
<evidence type="ECO:0000256" key="3">
    <source>
        <dbReference type="ARBA" id="ARBA00012438"/>
    </source>
</evidence>
<dbReference type="Gene3D" id="3.30.565.10">
    <property type="entry name" value="Histidine kinase-like ATPase, C-terminal domain"/>
    <property type="match status" value="1"/>
</dbReference>
<dbReference type="SMART" id="SM00387">
    <property type="entry name" value="HATPase_c"/>
    <property type="match status" value="1"/>
</dbReference>
<comment type="catalytic activity">
    <reaction evidence="1">
        <text>ATP + protein L-histidine = ADP + protein N-phospho-L-histidine.</text>
        <dbReference type="EC" id="2.7.13.3"/>
    </reaction>
</comment>
<dbReference type="OrthoDB" id="9792991at2"/>
<dbReference type="InterPro" id="IPR003594">
    <property type="entry name" value="HATPase_dom"/>
</dbReference>
<dbReference type="EMBL" id="QRDZ01000008">
    <property type="protein sequence ID" value="RED83189.1"/>
    <property type="molecule type" value="Genomic_DNA"/>
</dbReference>
<evidence type="ECO:0000256" key="4">
    <source>
        <dbReference type="ARBA" id="ARBA00022553"/>
    </source>
</evidence>
<accession>A0A3D9KB78</accession>
<evidence type="ECO:0000256" key="12">
    <source>
        <dbReference type="ARBA" id="ARBA00023136"/>
    </source>
</evidence>
<dbReference type="PANTHER" id="PTHR45453">
    <property type="entry name" value="PHOSPHATE REGULON SENSOR PROTEIN PHOR"/>
    <property type="match status" value="1"/>
</dbReference>
<evidence type="ECO:0000256" key="6">
    <source>
        <dbReference type="ARBA" id="ARBA00022692"/>
    </source>
</evidence>
<keyword evidence="5" id="KW-0808">Transferase</keyword>
<dbReference type="GO" id="GO:0004721">
    <property type="term" value="F:phosphoprotein phosphatase activity"/>
    <property type="evidence" value="ECO:0007669"/>
    <property type="project" value="TreeGrafter"/>
</dbReference>
<evidence type="ECO:0000313" key="15">
    <source>
        <dbReference type="Proteomes" id="UP000256977"/>
    </source>
</evidence>
<dbReference type="InterPro" id="IPR003661">
    <property type="entry name" value="HisK_dim/P_dom"/>
</dbReference>
<dbReference type="GO" id="GO:0000155">
    <property type="term" value="F:phosphorelay sensor kinase activity"/>
    <property type="evidence" value="ECO:0007669"/>
    <property type="project" value="InterPro"/>
</dbReference>
<evidence type="ECO:0000259" key="13">
    <source>
        <dbReference type="PROSITE" id="PS50109"/>
    </source>
</evidence>
<dbReference type="PRINTS" id="PR00344">
    <property type="entry name" value="BCTRLSENSOR"/>
</dbReference>
<evidence type="ECO:0000313" key="14">
    <source>
        <dbReference type="EMBL" id="RED83189.1"/>
    </source>
</evidence>
<keyword evidence="7" id="KW-0547">Nucleotide-binding</keyword>
<dbReference type="CDD" id="cd00082">
    <property type="entry name" value="HisKA"/>
    <property type="match status" value="1"/>
</dbReference>
<dbReference type="Proteomes" id="UP000256977">
    <property type="component" value="Unassembled WGS sequence"/>
</dbReference>
<sequence length="311" mass="35920">MAYVLTCLIILLAGALIRERRKNARRSAQLRRVHAKLDIILAQNTSEKMLLFTEDAELRLLLVHINRVLEHNQRIRAERSGTEKSIRRMLSNASHDLRTPLTVVLGYIETLNLDPDMKAEDRAEMLIKVQRKTNEAMDLIRQFFDLAKLESEDQPLPLTRVHLNEVCRRNILDFYEVLTNAGFAVDIEIPEEPIYAYANEEAINRILHNLISNAIRYGKDGNIVGLTLRQEPDAICMDVWDRGKGIGEMHQSRVFERLYTLEDSRSRSFQGSGLGLTISKRLAQSQGGDIRLYSKPYEKTIFTVRLRPFRY</sequence>
<keyword evidence="4" id="KW-0597">Phosphoprotein</keyword>
<dbReference type="SMART" id="SM00388">
    <property type="entry name" value="HisKA"/>
    <property type="match status" value="1"/>
</dbReference>
<dbReference type="SUPFAM" id="SSF47384">
    <property type="entry name" value="Homodimeric domain of signal transducing histidine kinase"/>
    <property type="match status" value="1"/>
</dbReference>
<gene>
    <name evidence="14" type="ORF">DFP98_10831</name>
</gene>
<evidence type="ECO:0000256" key="5">
    <source>
        <dbReference type="ARBA" id="ARBA00022679"/>
    </source>
</evidence>
<dbReference type="GO" id="GO:0016036">
    <property type="term" value="P:cellular response to phosphate starvation"/>
    <property type="evidence" value="ECO:0007669"/>
    <property type="project" value="TreeGrafter"/>
</dbReference>
<evidence type="ECO:0000256" key="8">
    <source>
        <dbReference type="ARBA" id="ARBA00022777"/>
    </source>
</evidence>
<dbReference type="SUPFAM" id="SSF55874">
    <property type="entry name" value="ATPase domain of HSP90 chaperone/DNA topoisomerase II/histidine kinase"/>
    <property type="match status" value="1"/>
</dbReference>
<evidence type="ECO:0000256" key="2">
    <source>
        <dbReference type="ARBA" id="ARBA00004370"/>
    </source>
</evidence>
<evidence type="ECO:0000256" key="11">
    <source>
        <dbReference type="ARBA" id="ARBA00023012"/>
    </source>
</evidence>
<dbReference type="InterPro" id="IPR036890">
    <property type="entry name" value="HATPase_C_sf"/>
</dbReference>
<dbReference type="PROSITE" id="PS50109">
    <property type="entry name" value="HIS_KIN"/>
    <property type="match status" value="1"/>
</dbReference>
<dbReference type="InterPro" id="IPR050351">
    <property type="entry name" value="BphY/WalK/GraS-like"/>
</dbReference>
<keyword evidence="9" id="KW-0067">ATP-binding</keyword>
<keyword evidence="11" id="KW-0902">Two-component regulatory system</keyword>
<evidence type="ECO:0000256" key="9">
    <source>
        <dbReference type="ARBA" id="ARBA00022840"/>
    </source>
</evidence>
<dbReference type="InterPro" id="IPR036097">
    <property type="entry name" value="HisK_dim/P_sf"/>
</dbReference>
<proteinExistence type="predicted"/>
<dbReference type="AlphaFoldDB" id="A0A3D9KB78"/>
<feature type="domain" description="Histidine kinase" evidence="13">
    <location>
        <begin position="92"/>
        <end position="310"/>
    </location>
</feature>
<keyword evidence="10" id="KW-1133">Transmembrane helix</keyword>